<evidence type="ECO:0000313" key="1">
    <source>
        <dbReference type="EMBL" id="QIB66387.1"/>
    </source>
</evidence>
<dbReference type="Proteomes" id="UP000477680">
    <property type="component" value="Chromosome"/>
</dbReference>
<organism evidence="1 2">
    <name type="scientific">Kineobactrum salinum</name>
    <dbReference type="NCBI Taxonomy" id="2708301"/>
    <lineage>
        <taxon>Bacteria</taxon>
        <taxon>Pseudomonadati</taxon>
        <taxon>Pseudomonadota</taxon>
        <taxon>Gammaproteobacteria</taxon>
        <taxon>Cellvibrionales</taxon>
        <taxon>Halieaceae</taxon>
        <taxon>Kineobactrum</taxon>
    </lineage>
</organism>
<dbReference type="KEGG" id="kim:G3T16_14260"/>
<reference evidence="1 2" key="1">
    <citation type="submission" date="2020-02" db="EMBL/GenBank/DDBJ databases">
        <title>Genome sequencing for Kineobactrum sp. M2.</title>
        <authorList>
            <person name="Park S.-J."/>
        </authorList>
    </citation>
    <scope>NUCLEOTIDE SEQUENCE [LARGE SCALE GENOMIC DNA]</scope>
    <source>
        <strain evidence="1 2">M2</strain>
    </source>
</reference>
<proteinExistence type="predicted"/>
<dbReference type="AlphaFoldDB" id="A0A6C0U626"/>
<name>A0A6C0U626_9GAMM</name>
<protein>
    <submittedName>
        <fullName evidence="1">Uncharacterized protein</fullName>
    </submittedName>
</protein>
<accession>A0A6C0U626</accession>
<dbReference type="EMBL" id="CP048711">
    <property type="protein sequence ID" value="QIB66387.1"/>
    <property type="molecule type" value="Genomic_DNA"/>
</dbReference>
<evidence type="ECO:0000313" key="2">
    <source>
        <dbReference type="Proteomes" id="UP000477680"/>
    </source>
</evidence>
<keyword evidence="2" id="KW-1185">Reference proteome</keyword>
<gene>
    <name evidence="1" type="ORF">G3T16_14260</name>
</gene>
<sequence length="143" mass="17300">MLTKLLRRLVFTLRVCRLRLVGYVRGGWYHLVRRPLGYLAWTLWTRCGWVPDRILSRRNAIARLPDLTLLRAPPALIDRYVREEDVQRRLFIWSGDWDRHAAPLEENPRYRLMLDIWTHRHRLETSATMDYLLQRIREGRPGK</sequence>
<dbReference type="RefSeq" id="WP_163495821.1">
    <property type="nucleotide sequence ID" value="NZ_CP048711.1"/>
</dbReference>